<keyword evidence="1 3" id="KW-0378">Hydrolase</keyword>
<dbReference type="InterPro" id="IPR008928">
    <property type="entry name" value="6-hairpin_glycosidase_sf"/>
</dbReference>
<comment type="caution">
    <text evidence="3">The sequence shown here is derived from an EMBL/GenBank/DDBJ whole genome shotgun (WGS) entry which is preliminary data.</text>
</comment>
<name>A0ABV8NRA3_9SPHI</name>
<reference evidence="4" key="1">
    <citation type="journal article" date="2019" name="Int. J. Syst. Evol. Microbiol.">
        <title>The Global Catalogue of Microorganisms (GCM) 10K type strain sequencing project: providing services to taxonomists for standard genome sequencing and annotation.</title>
        <authorList>
            <consortium name="The Broad Institute Genomics Platform"/>
            <consortium name="The Broad Institute Genome Sequencing Center for Infectious Disease"/>
            <person name="Wu L."/>
            <person name="Ma J."/>
        </authorList>
    </citation>
    <scope>NUCLEOTIDE SEQUENCE [LARGE SCALE GENOMIC DNA]</scope>
    <source>
        <strain evidence="4">CCM 8689</strain>
    </source>
</reference>
<sequence length="499" mass="56270">MNRRNWLQFSSSALAALLLSNNTWAIEELQNFEYLVSDSLTEPSFKSDTITFPFDWLVSEITTNGKDLRLNWSREIKQAKKVFFRITSATDIREECTLQLLTAKSKKEIGTLDMRFAHYMQPFEVLIEENLIKIVLEEGIVLKKISGVKPLYVFTPSEKLEDIPVQFLPHLLVINSKNNSEEWRNRLMSLASISTFGWMEGCVLDGISILKKDEPNAKDALNKHLEKFFANNTLTYENLNNKRSVETINTVESILPFAILANTNANHVMLQNAIDFCYNHADQNGVIADETETNRRLKTEECYTISYPLAVLAQKLNQPKLLNLSIANLKARVNLLTTDKIIYQNAKENGNPEFGNWARGVGWYLLGLAKSLSVLPVNDDTQNLKNAFQKGVKIALKHQQKNGLWFNFLDQPLTGIDTSGSASIAAALAFGFKNNLLSIEAHLAAKKSWKGLQKYLTPDGYLRGTAQVNKGGEALQKNGFRVISPYTLGFMAILNHSLK</sequence>
<evidence type="ECO:0000256" key="2">
    <source>
        <dbReference type="SAM" id="SignalP"/>
    </source>
</evidence>
<feature type="signal peptide" evidence="2">
    <location>
        <begin position="1"/>
        <end position="25"/>
    </location>
</feature>
<dbReference type="Proteomes" id="UP001595792">
    <property type="component" value="Unassembled WGS sequence"/>
</dbReference>
<dbReference type="InterPro" id="IPR010905">
    <property type="entry name" value="Glyco_hydro_88"/>
</dbReference>
<dbReference type="PANTHER" id="PTHR33886">
    <property type="entry name" value="UNSATURATED RHAMNOGALACTURONAN HYDROLASE (EUROFUNG)"/>
    <property type="match status" value="1"/>
</dbReference>
<keyword evidence="2" id="KW-0732">Signal</keyword>
<dbReference type="InterPro" id="IPR052043">
    <property type="entry name" value="PolySaccharide_Degr_Enz"/>
</dbReference>
<dbReference type="Gene3D" id="1.50.10.10">
    <property type="match status" value="1"/>
</dbReference>
<dbReference type="Pfam" id="PF07470">
    <property type="entry name" value="Glyco_hydro_88"/>
    <property type="match status" value="1"/>
</dbReference>
<dbReference type="SUPFAM" id="SSF48208">
    <property type="entry name" value="Six-hairpin glycosidases"/>
    <property type="match status" value="1"/>
</dbReference>
<proteinExistence type="predicted"/>
<gene>
    <name evidence="3" type="ORF">ACFOUY_19145</name>
</gene>
<evidence type="ECO:0000256" key="1">
    <source>
        <dbReference type="ARBA" id="ARBA00022801"/>
    </source>
</evidence>
<accession>A0ABV8NRA3</accession>
<dbReference type="GO" id="GO:0016787">
    <property type="term" value="F:hydrolase activity"/>
    <property type="evidence" value="ECO:0007669"/>
    <property type="project" value="UniProtKB-KW"/>
</dbReference>
<dbReference type="EMBL" id="JBHSBY010000143">
    <property type="protein sequence ID" value="MFC4198831.1"/>
    <property type="molecule type" value="Genomic_DNA"/>
</dbReference>
<dbReference type="RefSeq" id="WP_378962876.1">
    <property type="nucleotide sequence ID" value="NZ_JBHRXC010000001.1"/>
</dbReference>
<evidence type="ECO:0000313" key="4">
    <source>
        <dbReference type="Proteomes" id="UP001595792"/>
    </source>
</evidence>
<organism evidence="3 4">
    <name type="scientific">Pedobacter jamesrossensis</name>
    <dbReference type="NCBI Taxonomy" id="1908238"/>
    <lineage>
        <taxon>Bacteria</taxon>
        <taxon>Pseudomonadati</taxon>
        <taxon>Bacteroidota</taxon>
        <taxon>Sphingobacteriia</taxon>
        <taxon>Sphingobacteriales</taxon>
        <taxon>Sphingobacteriaceae</taxon>
        <taxon>Pedobacter</taxon>
    </lineage>
</organism>
<feature type="chain" id="PRO_5046791687" evidence="2">
    <location>
        <begin position="26"/>
        <end position="499"/>
    </location>
</feature>
<keyword evidence="4" id="KW-1185">Reference proteome</keyword>
<protein>
    <submittedName>
        <fullName evidence="3">Glycoside hydrolase family 88 protein</fullName>
    </submittedName>
</protein>
<dbReference type="PANTHER" id="PTHR33886:SF8">
    <property type="entry name" value="UNSATURATED RHAMNOGALACTURONAN HYDROLASE (EUROFUNG)"/>
    <property type="match status" value="1"/>
</dbReference>
<evidence type="ECO:0000313" key="3">
    <source>
        <dbReference type="EMBL" id="MFC4198831.1"/>
    </source>
</evidence>
<dbReference type="InterPro" id="IPR012341">
    <property type="entry name" value="6hp_glycosidase-like_sf"/>
</dbReference>